<sequence>MCLFQLYYGPSSNFSFLQHIHSHLTTRRASQSISEGNDGDEGIDKFKYKRIVFGSVTSQGRNGSPVFLRYELARSFLQHYLSTTHHFMPLLDTERLWSTFERLYNSRNRGYPIEPLDKASVIITMAMGAISTEEEDWRETLLAQARTEAESVRYHVNVKAVQIALLMAHCEFATGHPNLAYLCLGSAVTKALAAELESFSELVKEDIGVSIGGTTGPVAGGKLIWHIVTNYLYFYTMLLAFRPLLLLQIELSRLANAETSSDSRPKTNHHKMPLLLEARENCICAARSIVSFSESLLLTITGVQANFTLSQDLTSNMLTTHQGVCNHGYFLESACFVLVLAAVQDTGPAAASHVQYITRGLTTLRKLVQREPVRSVVAALERMIEKLNARREGSDTLTTAEEQYDNTMSGFPATFQMEEEVPSELLAQSGNVAQSGFWTDLNQGFLDSVGGDGLLDDLMWPNMDWGVDFSVLDVEEFVSVLGSQQGSQGMF</sequence>
<dbReference type="InterPro" id="IPR051127">
    <property type="entry name" value="Fungal_SecMet_Regulators"/>
</dbReference>
<comment type="caution">
    <text evidence="4">The sequence shown here is derived from an EMBL/GenBank/DDBJ whole genome shotgun (WGS) entry which is preliminary data.</text>
</comment>
<keyword evidence="5" id="KW-1185">Reference proteome</keyword>
<evidence type="ECO:0000313" key="5">
    <source>
        <dbReference type="Proteomes" id="UP000572817"/>
    </source>
</evidence>
<dbReference type="AlphaFoldDB" id="A0A8H4IZJ7"/>
<proteinExistence type="predicted"/>
<dbReference type="CDD" id="cd12148">
    <property type="entry name" value="fungal_TF_MHR"/>
    <property type="match status" value="1"/>
</dbReference>
<dbReference type="OrthoDB" id="5296287at2759"/>
<dbReference type="GO" id="GO:0000435">
    <property type="term" value="P:positive regulation of transcription from RNA polymerase II promoter by galactose"/>
    <property type="evidence" value="ECO:0007669"/>
    <property type="project" value="TreeGrafter"/>
</dbReference>
<dbReference type="PANTHER" id="PTHR47424">
    <property type="entry name" value="REGULATORY PROTEIN GAL4"/>
    <property type="match status" value="1"/>
</dbReference>
<gene>
    <name evidence="4" type="ORF">GTA08_BOTSDO01862</name>
</gene>
<dbReference type="Proteomes" id="UP000572817">
    <property type="component" value="Unassembled WGS sequence"/>
</dbReference>
<dbReference type="GO" id="GO:0000981">
    <property type="term" value="F:DNA-binding transcription factor activity, RNA polymerase II-specific"/>
    <property type="evidence" value="ECO:0007669"/>
    <property type="project" value="TreeGrafter"/>
</dbReference>
<keyword evidence="2" id="KW-0804">Transcription</keyword>
<evidence type="ECO:0000256" key="2">
    <source>
        <dbReference type="ARBA" id="ARBA00023163"/>
    </source>
</evidence>
<dbReference type="PANTHER" id="PTHR47424:SF15">
    <property type="entry name" value="ZN(II)2CYS6 TRANSCRIPTION FACTOR (EUROFUNG)"/>
    <property type="match status" value="1"/>
</dbReference>
<dbReference type="GO" id="GO:0005634">
    <property type="term" value="C:nucleus"/>
    <property type="evidence" value="ECO:0007669"/>
    <property type="project" value="TreeGrafter"/>
</dbReference>
<organism evidence="4 5">
    <name type="scientific">Botryosphaeria dothidea</name>
    <dbReference type="NCBI Taxonomy" id="55169"/>
    <lineage>
        <taxon>Eukaryota</taxon>
        <taxon>Fungi</taxon>
        <taxon>Dikarya</taxon>
        <taxon>Ascomycota</taxon>
        <taxon>Pezizomycotina</taxon>
        <taxon>Dothideomycetes</taxon>
        <taxon>Dothideomycetes incertae sedis</taxon>
        <taxon>Botryosphaeriales</taxon>
        <taxon>Botryosphaeriaceae</taxon>
        <taxon>Botryosphaeria</taxon>
    </lineage>
</organism>
<dbReference type="EMBL" id="WWBZ02000016">
    <property type="protein sequence ID" value="KAF4310431.1"/>
    <property type="molecule type" value="Genomic_DNA"/>
</dbReference>
<evidence type="ECO:0000256" key="1">
    <source>
        <dbReference type="ARBA" id="ARBA00023015"/>
    </source>
</evidence>
<dbReference type="GO" id="GO:0000978">
    <property type="term" value="F:RNA polymerase II cis-regulatory region sequence-specific DNA binding"/>
    <property type="evidence" value="ECO:0007669"/>
    <property type="project" value="TreeGrafter"/>
</dbReference>
<evidence type="ECO:0000313" key="4">
    <source>
        <dbReference type="EMBL" id="KAF4310431.1"/>
    </source>
</evidence>
<evidence type="ECO:0000256" key="3">
    <source>
        <dbReference type="ARBA" id="ARBA00023242"/>
    </source>
</evidence>
<reference evidence="4" key="1">
    <citation type="submission" date="2020-04" db="EMBL/GenBank/DDBJ databases">
        <title>Genome Assembly and Annotation of Botryosphaeria dothidea sdau 11-99, a Latent Pathogen of Apple Fruit Ring Rot in China.</title>
        <authorList>
            <person name="Yu C."/>
            <person name="Diao Y."/>
            <person name="Lu Q."/>
            <person name="Zhao J."/>
            <person name="Cui S."/>
            <person name="Peng C."/>
            <person name="He B."/>
            <person name="Liu H."/>
        </authorList>
    </citation>
    <scope>NUCLEOTIDE SEQUENCE [LARGE SCALE GENOMIC DNA]</scope>
    <source>
        <strain evidence="4">Sdau11-99</strain>
    </source>
</reference>
<keyword evidence="1" id="KW-0805">Transcription regulation</keyword>
<accession>A0A8H4IZJ7</accession>
<protein>
    <submittedName>
        <fullName evidence="4">C6 zinc finger domain protein</fullName>
    </submittedName>
</protein>
<keyword evidence="3" id="KW-0539">Nucleus</keyword>
<name>A0A8H4IZJ7_9PEZI</name>